<name>A0AAV9GCQ7_9PEZI</name>
<dbReference type="EMBL" id="MU865961">
    <property type="protein sequence ID" value="KAK4445952.1"/>
    <property type="molecule type" value="Genomic_DNA"/>
</dbReference>
<dbReference type="InterPro" id="IPR013830">
    <property type="entry name" value="SGNH_hydro"/>
</dbReference>
<dbReference type="AlphaFoldDB" id="A0AAV9GCQ7"/>
<dbReference type="GO" id="GO:0004622">
    <property type="term" value="F:phosphatidylcholine lysophospholipase activity"/>
    <property type="evidence" value="ECO:0007669"/>
    <property type="project" value="TreeGrafter"/>
</dbReference>
<reference evidence="3" key="2">
    <citation type="submission" date="2023-05" db="EMBL/GenBank/DDBJ databases">
        <authorList>
            <consortium name="Lawrence Berkeley National Laboratory"/>
            <person name="Steindorff A."/>
            <person name="Hensen N."/>
            <person name="Bonometti L."/>
            <person name="Westerberg I."/>
            <person name="Brannstrom I.O."/>
            <person name="Guillou S."/>
            <person name="Cros-Aarteil S."/>
            <person name="Calhoun S."/>
            <person name="Haridas S."/>
            <person name="Kuo A."/>
            <person name="Mondo S."/>
            <person name="Pangilinan J."/>
            <person name="Riley R."/>
            <person name="Labutti K."/>
            <person name="Andreopoulos B."/>
            <person name="Lipzen A."/>
            <person name="Chen C."/>
            <person name="Yanf M."/>
            <person name="Daum C."/>
            <person name="Ng V."/>
            <person name="Clum A."/>
            <person name="Ohm R."/>
            <person name="Martin F."/>
            <person name="Silar P."/>
            <person name="Natvig D."/>
            <person name="Lalanne C."/>
            <person name="Gautier V."/>
            <person name="Ament-Velasquez S.L."/>
            <person name="Kruys A."/>
            <person name="Hutchinson M.I."/>
            <person name="Powell A.J."/>
            <person name="Barry K."/>
            <person name="Miller A.N."/>
            <person name="Grigoriev I.V."/>
            <person name="Debuchy R."/>
            <person name="Gladieux P."/>
            <person name="Thoren M.H."/>
            <person name="Johannesson H."/>
        </authorList>
    </citation>
    <scope>NUCLEOTIDE SEQUENCE</scope>
    <source>
        <strain evidence="3">PSN243</strain>
    </source>
</reference>
<sequence>MADNNSGITVMVVGDSISHGREGDFTWRYRIWEWFRHENIAVRFVGPYKGTVPPDEPSPPRPPPLASEPPRPGFPRSDGGYAKGVSPVFLHDSHHFAASGRQAMQAKELVAEQVAAFQPDFCLVQLGFNDLAWWVSGPRDTLGSIRQLVEQARSAKPDLKFAIADVPHRTFVPGLEKLPAKTDEYNALLAKAIPGWSTAESPVALVQFCENYSCGEHHSEAAYDGLHPNALGDYQLAQAFSRTLVTDFNIGRHELKIPATIPPRLVPAPANFKAASAPSGVVVTWDAVYGAFWYDLRVRLAGSDDWTTCYVPSNRYDTTFCVAGQRWEYQVRSRAGDTVKSPWSAVVSAVARPETLPSPTNIITHATANGFLIRWDSPRDPHSIDRFGVLSRDRDIPGAFPGIVGIKGNGGRVDGLIPGHHYDVAVQTWNWAGGGLPGGARAVTVGRGVPLPPMRLQVSVLDRTTAELRWRGDAAAAGYRVWARGIEQLARSFKQRELSDVHMANAADSLVGKALLTNLYPSVWDFEYAVSAYNGNDESDISQWIIAPPSVVENDSIRIDLDYRHTQDP</sequence>
<organism evidence="3 4">
    <name type="scientific">Podospora aff. communis PSN243</name>
    <dbReference type="NCBI Taxonomy" id="3040156"/>
    <lineage>
        <taxon>Eukaryota</taxon>
        <taxon>Fungi</taxon>
        <taxon>Dikarya</taxon>
        <taxon>Ascomycota</taxon>
        <taxon>Pezizomycotina</taxon>
        <taxon>Sordariomycetes</taxon>
        <taxon>Sordariomycetidae</taxon>
        <taxon>Sordariales</taxon>
        <taxon>Podosporaceae</taxon>
        <taxon>Podospora</taxon>
    </lineage>
</organism>
<dbReference type="Gene3D" id="3.40.50.1110">
    <property type="entry name" value="SGNH hydrolase"/>
    <property type="match status" value="1"/>
</dbReference>
<evidence type="ECO:0000256" key="1">
    <source>
        <dbReference type="SAM" id="MobiDB-lite"/>
    </source>
</evidence>
<accession>A0AAV9GCQ7</accession>
<evidence type="ECO:0000313" key="3">
    <source>
        <dbReference type="EMBL" id="KAK4445952.1"/>
    </source>
</evidence>
<dbReference type="Pfam" id="PF13472">
    <property type="entry name" value="Lipase_GDSL_2"/>
    <property type="match status" value="1"/>
</dbReference>
<dbReference type="CDD" id="cd01833">
    <property type="entry name" value="XynB_like"/>
    <property type="match status" value="1"/>
</dbReference>
<dbReference type="InterPro" id="IPR036116">
    <property type="entry name" value="FN3_sf"/>
</dbReference>
<dbReference type="Gene3D" id="2.60.40.10">
    <property type="entry name" value="Immunoglobulins"/>
    <property type="match status" value="1"/>
</dbReference>
<dbReference type="SUPFAM" id="SSF49265">
    <property type="entry name" value="Fibronectin type III"/>
    <property type="match status" value="2"/>
</dbReference>
<dbReference type="CDD" id="cd00063">
    <property type="entry name" value="FN3"/>
    <property type="match status" value="2"/>
</dbReference>
<dbReference type="PANTHER" id="PTHR30383:SF19">
    <property type="entry name" value="FIBRONECTIN TYPE-III DOMAIN-CONTAINING PROTEIN"/>
    <property type="match status" value="1"/>
</dbReference>
<dbReference type="InterPro" id="IPR036514">
    <property type="entry name" value="SGNH_hydro_sf"/>
</dbReference>
<dbReference type="PROSITE" id="PS50853">
    <property type="entry name" value="FN3"/>
    <property type="match status" value="2"/>
</dbReference>
<reference evidence="3" key="1">
    <citation type="journal article" date="2023" name="Mol. Phylogenet. Evol.">
        <title>Genome-scale phylogeny and comparative genomics of the fungal order Sordariales.</title>
        <authorList>
            <person name="Hensen N."/>
            <person name="Bonometti L."/>
            <person name="Westerberg I."/>
            <person name="Brannstrom I.O."/>
            <person name="Guillou S."/>
            <person name="Cros-Aarteil S."/>
            <person name="Calhoun S."/>
            <person name="Haridas S."/>
            <person name="Kuo A."/>
            <person name="Mondo S."/>
            <person name="Pangilinan J."/>
            <person name="Riley R."/>
            <person name="LaButti K."/>
            <person name="Andreopoulos B."/>
            <person name="Lipzen A."/>
            <person name="Chen C."/>
            <person name="Yan M."/>
            <person name="Daum C."/>
            <person name="Ng V."/>
            <person name="Clum A."/>
            <person name="Steindorff A."/>
            <person name="Ohm R.A."/>
            <person name="Martin F."/>
            <person name="Silar P."/>
            <person name="Natvig D.O."/>
            <person name="Lalanne C."/>
            <person name="Gautier V."/>
            <person name="Ament-Velasquez S.L."/>
            <person name="Kruys A."/>
            <person name="Hutchinson M.I."/>
            <person name="Powell A.J."/>
            <person name="Barry K."/>
            <person name="Miller A.N."/>
            <person name="Grigoriev I.V."/>
            <person name="Debuchy R."/>
            <person name="Gladieux P."/>
            <person name="Hiltunen Thoren M."/>
            <person name="Johannesson H."/>
        </authorList>
    </citation>
    <scope>NUCLEOTIDE SEQUENCE</scope>
    <source>
        <strain evidence="3">PSN243</strain>
    </source>
</reference>
<feature type="domain" description="Fibronectin type-III" evidence="2">
    <location>
        <begin position="356"/>
        <end position="448"/>
    </location>
</feature>
<feature type="domain" description="Fibronectin type-III" evidence="2">
    <location>
        <begin position="266"/>
        <end position="354"/>
    </location>
</feature>
<dbReference type="Proteomes" id="UP001321760">
    <property type="component" value="Unassembled WGS sequence"/>
</dbReference>
<comment type="caution">
    <text evidence="3">The sequence shown here is derived from an EMBL/GenBank/DDBJ whole genome shotgun (WGS) entry which is preliminary data.</text>
</comment>
<evidence type="ECO:0000313" key="4">
    <source>
        <dbReference type="Proteomes" id="UP001321760"/>
    </source>
</evidence>
<gene>
    <name evidence="3" type="ORF">QBC34DRAFT_305997</name>
</gene>
<dbReference type="InterPro" id="IPR051532">
    <property type="entry name" value="Ester_Hydrolysis_Enzymes"/>
</dbReference>
<feature type="region of interest" description="Disordered" evidence="1">
    <location>
        <begin position="51"/>
        <end position="78"/>
    </location>
</feature>
<proteinExistence type="predicted"/>
<dbReference type="SMART" id="SM00060">
    <property type="entry name" value="FN3"/>
    <property type="match status" value="3"/>
</dbReference>
<dbReference type="InterPro" id="IPR003961">
    <property type="entry name" value="FN3_dom"/>
</dbReference>
<dbReference type="InterPro" id="IPR013783">
    <property type="entry name" value="Ig-like_fold"/>
</dbReference>
<keyword evidence="4" id="KW-1185">Reference proteome</keyword>
<dbReference type="PANTHER" id="PTHR30383">
    <property type="entry name" value="THIOESTERASE 1/PROTEASE 1/LYSOPHOSPHOLIPASE L1"/>
    <property type="match status" value="1"/>
</dbReference>
<feature type="compositionally biased region" description="Pro residues" evidence="1">
    <location>
        <begin position="54"/>
        <end position="73"/>
    </location>
</feature>
<dbReference type="SUPFAM" id="SSF52266">
    <property type="entry name" value="SGNH hydrolase"/>
    <property type="match status" value="1"/>
</dbReference>
<keyword evidence="3" id="KW-0675">Receptor</keyword>
<protein>
    <submittedName>
        <fullName evidence="3">Receptor-type tyrosine-protein phosphatase F</fullName>
    </submittedName>
</protein>
<evidence type="ECO:0000259" key="2">
    <source>
        <dbReference type="PROSITE" id="PS50853"/>
    </source>
</evidence>